<reference evidence="8" key="1">
    <citation type="submission" date="2025-08" db="UniProtKB">
        <authorList>
            <consortium name="RefSeq"/>
        </authorList>
    </citation>
    <scope>IDENTIFICATION</scope>
</reference>
<comment type="subcellular location">
    <subcellularLocation>
        <location evidence="1">Secreted</location>
    </subcellularLocation>
</comment>
<evidence type="ECO:0000256" key="1">
    <source>
        <dbReference type="ARBA" id="ARBA00004613"/>
    </source>
</evidence>
<dbReference type="AlphaFoldDB" id="A0A3Q0FZM5"/>
<keyword evidence="4" id="KW-1015">Disulfide bond</keyword>
<dbReference type="GeneID" id="112548987"/>
<evidence type="ECO:0000313" key="8">
    <source>
        <dbReference type="RefSeq" id="XP_025051590.1"/>
    </source>
</evidence>
<dbReference type="GO" id="GO:0005576">
    <property type="term" value="C:extracellular region"/>
    <property type="evidence" value="ECO:0007669"/>
    <property type="project" value="UniProtKB-SubCell"/>
</dbReference>
<dbReference type="Gene3D" id="3.10.130.10">
    <property type="entry name" value="Ribonuclease A-like domain"/>
    <property type="match status" value="1"/>
</dbReference>
<dbReference type="GO" id="GO:0004540">
    <property type="term" value="F:RNA nuclease activity"/>
    <property type="evidence" value="ECO:0007669"/>
    <property type="project" value="TreeGrafter"/>
</dbReference>
<feature type="domain" description="Ribonuclease A-domain" evidence="6">
    <location>
        <begin position="29"/>
        <end position="152"/>
    </location>
</feature>
<sequence>MCPRGPPATVLLMFLMLTLMSSRPIVDSRESQNDTFQRQHIGELSHPPFSNTCCNTRLRRQKMTTPASKPCNTFIHIDLSTVRAICTRTGTQRPNNRYYSNDSFCVPDCKFIRKDPRQGGVYCATTVSQRISITCEQVQGAGLVPVHYGKYKECFP</sequence>
<dbReference type="InterPro" id="IPR023412">
    <property type="entry name" value="RNaseA_domain"/>
</dbReference>
<dbReference type="GO" id="GO:0050830">
    <property type="term" value="P:defense response to Gram-positive bacterium"/>
    <property type="evidence" value="ECO:0007669"/>
    <property type="project" value="TreeGrafter"/>
</dbReference>
<evidence type="ECO:0000259" key="6">
    <source>
        <dbReference type="SMART" id="SM00092"/>
    </source>
</evidence>
<dbReference type="Pfam" id="PF00074">
    <property type="entry name" value="RnaseA"/>
    <property type="match status" value="1"/>
</dbReference>
<dbReference type="KEGG" id="asn:112548987"/>
<dbReference type="SMART" id="SM00092">
    <property type="entry name" value="RNAse_Pc"/>
    <property type="match status" value="1"/>
</dbReference>
<dbReference type="Proteomes" id="UP000189705">
    <property type="component" value="Unplaced"/>
</dbReference>
<keyword evidence="3" id="KW-0964">Secreted</keyword>
<keyword evidence="7" id="KW-1185">Reference proteome</keyword>
<organism evidence="7 8">
    <name type="scientific">Alligator sinensis</name>
    <name type="common">Chinese alligator</name>
    <dbReference type="NCBI Taxonomy" id="38654"/>
    <lineage>
        <taxon>Eukaryota</taxon>
        <taxon>Metazoa</taxon>
        <taxon>Chordata</taxon>
        <taxon>Craniata</taxon>
        <taxon>Vertebrata</taxon>
        <taxon>Euteleostomi</taxon>
        <taxon>Archelosauria</taxon>
        <taxon>Archosauria</taxon>
        <taxon>Crocodylia</taxon>
        <taxon>Alligatoridae</taxon>
        <taxon>Alligatorinae</taxon>
        <taxon>Alligator</taxon>
    </lineage>
</organism>
<proteinExistence type="inferred from homology"/>
<dbReference type="PANTHER" id="PTHR11437:SF10">
    <property type="entry name" value="ANGIOGENIN-RELATED"/>
    <property type="match status" value="1"/>
</dbReference>
<name>A0A3Q0FZM5_ALLSI</name>
<protein>
    <submittedName>
        <fullName evidence="8">Ribonuclease pancreatic-like</fullName>
    </submittedName>
</protein>
<dbReference type="PANTHER" id="PTHR11437">
    <property type="entry name" value="RIBONUCLEASE"/>
    <property type="match status" value="1"/>
</dbReference>
<dbReference type="SUPFAM" id="SSF54076">
    <property type="entry name" value="RNase A-like"/>
    <property type="match status" value="1"/>
</dbReference>
<dbReference type="InterPro" id="IPR001427">
    <property type="entry name" value="RNaseA"/>
</dbReference>
<comment type="similarity">
    <text evidence="2">Belongs to the pancreatic ribonuclease family.</text>
</comment>
<dbReference type="InterPro" id="IPR036816">
    <property type="entry name" value="RNaseA-like_dom_sf"/>
</dbReference>
<evidence type="ECO:0000256" key="4">
    <source>
        <dbReference type="ARBA" id="ARBA00023157"/>
    </source>
</evidence>
<gene>
    <name evidence="8" type="primary">LOC112548987</name>
</gene>
<dbReference type="InParanoid" id="A0A3Q0FZM5"/>
<feature type="chain" id="PRO_5018083425" evidence="5">
    <location>
        <begin position="29"/>
        <end position="156"/>
    </location>
</feature>
<evidence type="ECO:0000256" key="5">
    <source>
        <dbReference type="SAM" id="SignalP"/>
    </source>
</evidence>
<keyword evidence="5" id="KW-0732">Signal</keyword>
<dbReference type="RefSeq" id="XP_025051590.1">
    <property type="nucleotide sequence ID" value="XM_025195805.1"/>
</dbReference>
<accession>A0A3Q0FZM5</accession>
<evidence type="ECO:0000313" key="7">
    <source>
        <dbReference type="Proteomes" id="UP000189705"/>
    </source>
</evidence>
<feature type="signal peptide" evidence="5">
    <location>
        <begin position="1"/>
        <end position="28"/>
    </location>
</feature>
<dbReference type="GO" id="GO:0003676">
    <property type="term" value="F:nucleic acid binding"/>
    <property type="evidence" value="ECO:0007669"/>
    <property type="project" value="InterPro"/>
</dbReference>
<evidence type="ECO:0000256" key="3">
    <source>
        <dbReference type="ARBA" id="ARBA00022525"/>
    </source>
</evidence>
<dbReference type="PRINTS" id="PR00794">
    <property type="entry name" value="RIBONUCLEASE"/>
</dbReference>
<evidence type="ECO:0000256" key="2">
    <source>
        <dbReference type="ARBA" id="ARBA00005600"/>
    </source>
</evidence>